<gene>
    <name evidence="1" type="ORF">E2C01_084732</name>
</gene>
<organism evidence="1 2">
    <name type="scientific">Portunus trituberculatus</name>
    <name type="common">Swimming crab</name>
    <name type="synonym">Neptunus trituberculatus</name>
    <dbReference type="NCBI Taxonomy" id="210409"/>
    <lineage>
        <taxon>Eukaryota</taxon>
        <taxon>Metazoa</taxon>
        <taxon>Ecdysozoa</taxon>
        <taxon>Arthropoda</taxon>
        <taxon>Crustacea</taxon>
        <taxon>Multicrustacea</taxon>
        <taxon>Malacostraca</taxon>
        <taxon>Eumalacostraca</taxon>
        <taxon>Eucarida</taxon>
        <taxon>Decapoda</taxon>
        <taxon>Pleocyemata</taxon>
        <taxon>Brachyura</taxon>
        <taxon>Eubrachyura</taxon>
        <taxon>Portunoidea</taxon>
        <taxon>Portunidae</taxon>
        <taxon>Portuninae</taxon>
        <taxon>Portunus</taxon>
    </lineage>
</organism>
<comment type="caution">
    <text evidence="1">The sequence shown here is derived from an EMBL/GenBank/DDBJ whole genome shotgun (WGS) entry which is preliminary data.</text>
</comment>
<evidence type="ECO:0000313" key="2">
    <source>
        <dbReference type="Proteomes" id="UP000324222"/>
    </source>
</evidence>
<evidence type="ECO:0000313" key="1">
    <source>
        <dbReference type="EMBL" id="MPC89772.1"/>
    </source>
</evidence>
<dbReference type="Proteomes" id="UP000324222">
    <property type="component" value="Unassembled WGS sequence"/>
</dbReference>
<dbReference type="EMBL" id="VSRR010082126">
    <property type="protein sequence ID" value="MPC89772.1"/>
    <property type="molecule type" value="Genomic_DNA"/>
</dbReference>
<proteinExistence type="predicted"/>
<keyword evidence="2" id="KW-1185">Reference proteome</keyword>
<dbReference type="AlphaFoldDB" id="A0A5B7J0S2"/>
<name>A0A5B7J0S2_PORTR</name>
<sequence>MTGRATVYPFIDVCSNNPHRATCYWWSVSCTGVVTLTVVVVVKASPWRPEGVVARGPAWRGQQVTSSCKGRTGSRSVMLVVLMQQQCKVVKSDTQEPGILYKPVGRFSAGREC</sequence>
<accession>A0A5B7J0S2</accession>
<reference evidence="1 2" key="1">
    <citation type="submission" date="2019-05" db="EMBL/GenBank/DDBJ databases">
        <title>Another draft genome of Portunus trituberculatus and its Hox gene families provides insights of decapod evolution.</title>
        <authorList>
            <person name="Jeong J.-H."/>
            <person name="Song I."/>
            <person name="Kim S."/>
            <person name="Choi T."/>
            <person name="Kim D."/>
            <person name="Ryu S."/>
            <person name="Kim W."/>
        </authorList>
    </citation>
    <scope>NUCLEOTIDE SEQUENCE [LARGE SCALE GENOMIC DNA]</scope>
    <source>
        <tissue evidence="1">Muscle</tissue>
    </source>
</reference>
<protein>
    <submittedName>
        <fullName evidence="1">Uncharacterized protein</fullName>
    </submittedName>
</protein>